<dbReference type="InterPro" id="IPR002912">
    <property type="entry name" value="ACT_dom"/>
</dbReference>
<organism evidence="6 7">
    <name type="scientific">Anaerobacillus alkalidiazotrophicus</name>
    <dbReference type="NCBI Taxonomy" id="472963"/>
    <lineage>
        <taxon>Bacteria</taxon>
        <taxon>Bacillati</taxon>
        <taxon>Bacillota</taxon>
        <taxon>Bacilli</taxon>
        <taxon>Bacillales</taxon>
        <taxon>Bacillaceae</taxon>
        <taxon>Anaerobacillus</taxon>
    </lineage>
</organism>
<keyword evidence="2 3" id="KW-0378">Hydrolase</keyword>
<dbReference type="NCBIfam" id="TIGR00655">
    <property type="entry name" value="PurU"/>
    <property type="match status" value="1"/>
</dbReference>
<dbReference type="NCBIfam" id="NF004684">
    <property type="entry name" value="PRK06027.1"/>
    <property type="match status" value="1"/>
</dbReference>
<proteinExistence type="inferred from homology"/>
<dbReference type="GO" id="GO:0008864">
    <property type="term" value="F:formyltetrahydrofolate deformylase activity"/>
    <property type="evidence" value="ECO:0007669"/>
    <property type="project" value="UniProtKB-UniRule"/>
</dbReference>
<accession>A0A1S2M3W1</accession>
<dbReference type="HAMAP" id="MF_01927">
    <property type="entry name" value="PurU"/>
    <property type="match status" value="1"/>
</dbReference>
<dbReference type="SUPFAM" id="SSF55021">
    <property type="entry name" value="ACT-like"/>
    <property type="match status" value="1"/>
</dbReference>
<dbReference type="Gene3D" id="3.40.50.170">
    <property type="entry name" value="Formyl transferase, N-terminal domain"/>
    <property type="match status" value="1"/>
</dbReference>
<dbReference type="PIRSF" id="PIRSF036480">
    <property type="entry name" value="FormyFH4_hydr"/>
    <property type="match status" value="1"/>
</dbReference>
<dbReference type="STRING" id="472963.BKP45_14280"/>
<reference evidence="6 7" key="1">
    <citation type="submission" date="2016-10" db="EMBL/GenBank/DDBJ databases">
        <title>Draft genome sequences of four alkaliphilic bacteria belonging to the Anaerobacillus genus.</title>
        <authorList>
            <person name="Bassil N.M."/>
            <person name="Lloyd J.R."/>
        </authorList>
    </citation>
    <scope>NUCLEOTIDE SEQUENCE [LARGE SCALE GENOMIC DNA]</scope>
    <source>
        <strain evidence="6 7">DSM 22531</strain>
    </source>
</reference>
<sequence>MKDVINNATQSKNKNLGRLLISCVDRPGIVSCVSNFLFEKGANIVTSDQHTTDPQEGQFFMRIVFHLPDLKNKLDDLNQDFLHIARDYDMQFEMYLAEVKKKVAIFVSKEDHCLRELLWQSNTLDMDVKLVISNHNDSKELVESYNIPFYYFPVTKDTKDEIESKQLGILKENDIDLIILARYMQILTPNFISHHPDRIINIHHSFLPAFIGANPYQSAYERGVKIIGATAHYVTNDLDEGPIIEQDVERVYHSDHAKELKRIGSHIERIVLARAVSWHLDDKILTFNNKTIVFR</sequence>
<dbReference type="Pfam" id="PF01842">
    <property type="entry name" value="ACT"/>
    <property type="match status" value="1"/>
</dbReference>
<feature type="domain" description="ACT" evidence="5">
    <location>
        <begin position="18"/>
        <end position="89"/>
    </location>
</feature>
<dbReference type="PANTHER" id="PTHR42706">
    <property type="entry name" value="FORMYLTETRAHYDROFOLATE DEFORMYLASE"/>
    <property type="match status" value="1"/>
</dbReference>
<evidence type="ECO:0000259" key="5">
    <source>
        <dbReference type="PROSITE" id="PS51671"/>
    </source>
</evidence>
<dbReference type="RefSeq" id="WP_071390371.1">
    <property type="nucleotide sequence ID" value="NZ_MLQS01000021.1"/>
</dbReference>
<dbReference type="CDD" id="cd08648">
    <property type="entry name" value="FMT_core_Formyl-FH4-Hydrolase_C"/>
    <property type="match status" value="1"/>
</dbReference>
<dbReference type="GO" id="GO:0006730">
    <property type="term" value="P:one-carbon metabolic process"/>
    <property type="evidence" value="ECO:0007669"/>
    <property type="project" value="UniProtKB-KW"/>
</dbReference>
<dbReference type="InterPro" id="IPR044074">
    <property type="entry name" value="PurU_ACT"/>
</dbReference>
<dbReference type="UniPathway" id="UPA00074">
    <property type="reaction ID" value="UER00170"/>
</dbReference>
<dbReference type="OrthoDB" id="9806170at2"/>
<dbReference type="PANTHER" id="PTHR42706:SF1">
    <property type="entry name" value="FORMYLTETRAHYDROFOLATE DEFORMYLASE 2, MITOCHONDRIAL"/>
    <property type="match status" value="1"/>
</dbReference>
<comment type="pathway">
    <text evidence="3">Purine metabolism; IMP biosynthesis via de novo pathway; formate from 10-formyl-5,6,7,8-tetrahydrofolate: step 1/1.</text>
</comment>
<dbReference type="Pfam" id="PF00551">
    <property type="entry name" value="Formyl_trans_N"/>
    <property type="match status" value="1"/>
</dbReference>
<gene>
    <name evidence="3" type="primary">purU</name>
    <name evidence="6" type="ORF">BKP45_14280</name>
</gene>
<comment type="function">
    <text evidence="3">Catalyzes the hydrolysis of 10-formyltetrahydrofolate (formyl-FH4) to formate and tetrahydrofolate (FH4).</text>
</comment>
<dbReference type="Gene3D" id="3.30.70.260">
    <property type="match status" value="1"/>
</dbReference>
<keyword evidence="1 3" id="KW-0554">One-carbon metabolism</keyword>
<comment type="catalytic activity">
    <reaction evidence="3">
        <text>(6R)-10-formyltetrahydrofolate + H2O = (6S)-5,6,7,8-tetrahydrofolate + formate + H(+)</text>
        <dbReference type="Rhea" id="RHEA:19833"/>
        <dbReference type="ChEBI" id="CHEBI:15377"/>
        <dbReference type="ChEBI" id="CHEBI:15378"/>
        <dbReference type="ChEBI" id="CHEBI:15740"/>
        <dbReference type="ChEBI" id="CHEBI:57453"/>
        <dbReference type="ChEBI" id="CHEBI:195366"/>
        <dbReference type="EC" id="3.5.1.10"/>
    </reaction>
</comment>
<dbReference type="CDD" id="cd04875">
    <property type="entry name" value="ACT_F4HF-DF"/>
    <property type="match status" value="1"/>
</dbReference>
<comment type="similarity">
    <text evidence="3">Belongs to the PurU family.</text>
</comment>
<evidence type="ECO:0000313" key="6">
    <source>
        <dbReference type="EMBL" id="OIJ19133.1"/>
    </source>
</evidence>
<dbReference type="GO" id="GO:0006189">
    <property type="term" value="P:'de novo' IMP biosynthetic process"/>
    <property type="evidence" value="ECO:0007669"/>
    <property type="project" value="UniProtKB-UniRule"/>
</dbReference>
<keyword evidence="3" id="KW-0658">Purine biosynthesis</keyword>
<dbReference type="InterPro" id="IPR002376">
    <property type="entry name" value="Formyl_transf_N"/>
</dbReference>
<dbReference type="PRINTS" id="PR01575">
    <property type="entry name" value="FFH4HYDRLASE"/>
</dbReference>
<evidence type="ECO:0000313" key="7">
    <source>
        <dbReference type="Proteomes" id="UP000180057"/>
    </source>
</evidence>
<name>A0A1S2M3W1_9BACI</name>
<dbReference type="EMBL" id="MLQS01000021">
    <property type="protein sequence ID" value="OIJ19133.1"/>
    <property type="molecule type" value="Genomic_DNA"/>
</dbReference>
<comment type="caution">
    <text evidence="6">The sequence shown here is derived from an EMBL/GenBank/DDBJ whole genome shotgun (WGS) entry which is preliminary data.</text>
</comment>
<dbReference type="EC" id="3.5.1.10" evidence="3 4"/>
<dbReference type="InterPro" id="IPR004810">
    <property type="entry name" value="PurU"/>
</dbReference>
<dbReference type="InterPro" id="IPR045865">
    <property type="entry name" value="ACT-like_dom_sf"/>
</dbReference>
<dbReference type="Proteomes" id="UP000180057">
    <property type="component" value="Unassembled WGS sequence"/>
</dbReference>
<evidence type="ECO:0000256" key="2">
    <source>
        <dbReference type="ARBA" id="ARBA00022801"/>
    </source>
</evidence>
<evidence type="ECO:0000256" key="3">
    <source>
        <dbReference type="HAMAP-Rule" id="MF_01927"/>
    </source>
</evidence>
<protein>
    <recommendedName>
        <fullName evidence="3 4">Formyltetrahydrofolate deformylase</fullName>
        <ecNumber evidence="3 4">3.5.1.10</ecNumber>
    </recommendedName>
    <alternativeName>
        <fullName evidence="3">Formyl-FH(4) hydrolase</fullName>
    </alternativeName>
</protein>
<keyword evidence="7" id="KW-1185">Reference proteome</keyword>
<evidence type="ECO:0000256" key="1">
    <source>
        <dbReference type="ARBA" id="ARBA00022563"/>
    </source>
</evidence>
<feature type="active site" evidence="3">
    <location>
        <position position="239"/>
    </location>
</feature>
<dbReference type="PROSITE" id="PS51671">
    <property type="entry name" value="ACT"/>
    <property type="match status" value="1"/>
</dbReference>
<dbReference type="InterPro" id="IPR036477">
    <property type="entry name" value="Formyl_transf_N_sf"/>
</dbReference>
<evidence type="ECO:0000256" key="4">
    <source>
        <dbReference type="NCBIfam" id="TIGR00655"/>
    </source>
</evidence>
<dbReference type="InterPro" id="IPR041729">
    <property type="entry name" value="Formyl-FH4-Hydrolase_C"/>
</dbReference>
<dbReference type="AlphaFoldDB" id="A0A1S2M3W1"/>
<dbReference type="SUPFAM" id="SSF53328">
    <property type="entry name" value="Formyltransferase"/>
    <property type="match status" value="1"/>
</dbReference>